<evidence type="ECO:0000259" key="1">
    <source>
        <dbReference type="PROSITE" id="PS50191"/>
    </source>
</evidence>
<dbReference type="SMART" id="SM00516">
    <property type="entry name" value="SEC14"/>
    <property type="match status" value="1"/>
</dbReference>
<dbReference type="Gene3D" id="3.40.525.10">
    <property type="entry name" value="CRAL-TRIO lipid binding domain"/>
    <property type="match status" value="1"/>
</dbReference>
<proteinExistence type="predicted"/>
<protein>
    <recommendedName>
        <fullName evidence="1">CRAL-TRIO domain-containing protein</fullName>
    </recommendedName>
</protein>
<dbReference type="InterPro" id="IPR036273">
    <property type="entry name" value="CRAL/TRIO_N_dom_sf"/>
</dbReference>
<dbReference type="PANTHER" id="PTHR45657">
    <property type="entry name" value="CRAL-TRIO DOMAIN-CONTAINING PROTEIN YKL091C-RELATED"/>
    <property type="match status" value="1"/>
</dbReference>
<dbReference type="InterPro" id="IPR011074">
    <property type="entry name" value="CRAL/TRIO_N_dom"/>
</dbReference>
<dbReference type="eggNOG" id="KOG1471">
    <property type="taxonomic scope" value="Eukaryota"/>
</dbReference>
<dbReference type="SUPFAM" id="SSF101576">
    <property type="entry name" value="Supernatant protein factor (SPF), C-terminal domain"/>
    <property type="match status" value="1"/>
</dbReference>
<name>B3RRG5_TRIAD</name>
<gene>
    <name evidence="2" type="ORF">TRIADDRAFT_54229</name>
</gene>
<dbReference type="SMART" id="SM01100">
    <property type="entry name" value="CRAL_TRIO_N"/>
    <property type="match status" value="1"/>
</dbReference>
<dbReference type="GO" id="GO:0008526">
    <property type="term" value="F:phosphatidylinositol transfer activity"/>
    <property type="evidence" value="ECO:0000318"/>
    <property type="project" value="GO_Central"/>
</dbReference>
<dbReference type="SUPFAM" id="SSF46938">
    <property type="entry name" value="CRAL/TRIO N-terminal domain"/>
    <property type="match status" value="1"/>
</dbReference>
<accession>B3RRG5</accession>
<dbReference type="InterPro" id="IPR036865">
    <property type="entry name" value="CRAL-TRIO_dom_sf"/>
</dbReference>
<evidence type="ECO:0000313" key="2">
    <source>
        <dbReference type="EMBL" id="EDV26342.1"/>
    </source>
</evidence>
<dbReference type="RefSeq" id="XP_002110338.1">
    <property type="nucleotide sequence ID" value="XM_002110302.1"/>
</dbReference>
<dbReference type="KEGG" id="tad:TRIADDRAFT_54229"/>
<dbReference type="PhylomeDB" id="B3RRG5"/>
<dbReference type="PANTHER" id="PTHR45657:SF1">
    <property type="entry name" value="CRAL-TRIO DOMAIN-CONTAINING PROTEIN YKL091C-RELATED"/>
    <property type="match status" value="1"/>
</dbReference>
<dbReference type="CTD" id="6752080"/>
<dbReference type="HOGENOM" id="CLU_804939_0_0_1"/>
<dbReference type="GO" id="GO:0006892">
    <property type="term" value="P:post-Golgi vesicle-mediated transport"/>
    <property type="evidence" value="ECO:0000318"/>
    <property type="project" value="GO_Central"/>
</dbReference>
<organism evidence="2 3">
    <name type="scientific">Trichoplax adhaerens</name>
    <name type="common">Trichoplax reptans</name>
    <dbReference type="NCBI Taxonomy" id="10228"/>
    <lineage>
        <taxon>Eukaryota</taxon>
        <taxon>Metazoa</taxon>
        <taxon>Placozoa</taxon>
        <taxon>Uniplacotomia</taxon>
        <taxon>Trichoplacea</taxon>
        <taxon>Trichoplacidae</taxon>
        <taxon>Trichoplax</taxon>
    </lineage>
</organism>
<dbReference type="InterPro" id="IPR036598">
    <property type="entry name" value="GOLD_dom_sf"/>
</dbReference>
<dbReference type="SUPFAM" id="SSF52087">
    <property type="entry name" value="CRAL/TRIO domain"/>
    <property type="match status" value="1"/>
</dbReference>
<dbReference type="Pfam" id="PF03765">
    <property type="entry name" value="CRAL_TRIO_N"/>
    <property type="match status" value="1"/>
</dbReference>
<feature type="domain" description="CRAL-TRIO" evidence="1">
    <location>
        <begin position="71"/>
        <end position="244"/>
    </location>
</feature>
<dbReference type="CDD" id="cd00170">
    <property type="entry name" value="SEC14"/>
    <property type="match status" value="1"/>
</dbReference>
<dbReference type="GeneID" id="6752080"/>
<reference evidence="2 3" key="1">
    <citation type="journal article" date="2008" name="Nature">
        <title>The Trichoplax genome and the nature of placozoans.</title>
        <authorList>
            <person name="Srivastava M."/>
            <person name="Begovic E."/>
            <person name="Chapman J."/>
            <person name="Putnam N.H."/>
            <person name="Hellsten U."/>
            <person name="Kawashima T."/>
            <person name="Kuo A."/>
            <person name="Mitros T."/>
            <person name="Salamov A."/>
            <person name="Carpenter M.L."/>
            <person name="Signorovitch A.Y."/>
            <person name="Moreno M.A."/>
            <person name="Kamm K."/>
            <person name="Grimwood J."/>
            <person name="Schmutz J."/>
            <person name="Shapiro H."/>
            <person name="Grigoriev I.V."/>
            <person name="Buss L.W."/>
            <person name="Schierwater B."/>
            <person name="Dellaporta S.L."/>
            <person name="Rokhsar D.S."/>
        </authorList>
    </citation>
    <scope>NUCLEOTIDE SEQUENCE [LARGE SCALE GENOMIC DNA]</scope>
    <source>
        <strain evidence="2 3">Grell-BS-1999</strain>
    </source>
</reference>
<dbReference type="Pfam" id="PF00650">
    <property type="entry name" value="CRAL_TRIO"/>
    <property type="match status" value="1"/>
</dbReference>
<evidence type="ECO:0000313" key="3">
    <source>
        <dbReference type="Proteomes" id="UP000009022"/>
    </source>
</evidence>
<dbReference type="Proteomes" id="UP000009022">
    <property type="component" value="Unassembled WGS sequence"/>
</dbReference>
<dbReference type="InParanoid" id="B3RRG5"/>
<dbReference type="InterPro" id="IPR051026">
    <property type="entry name" value="PI/PC_transfer"/>
</dbReference>
<dbReference type="OMA" id="PGICTLV"/>
<dbReference type="Gene3D" id="2.60.120.680">
    <property type="entry name" value="GOLD domain"/>
    <property type="match status" value="1"/>
</dbReference>
<dbReference type="PROSITE" id="PS50191">
    <property type="entry name" value="CRAL_TRIO"/>
    <property type="match status" value="1"/>
</dbReference>
<dbReference type="InterPro" id="IPR001251">
    <property type="entry name" value="CRAL-TRIO_dom"/>
</dbReference>
<dbReference type="PRINTS" id="PR00180">
    <property type="entry name" value="CRETINALDHBP"/>
</dbReference>
<dbReference type="AlphaFoldDB" id="B3RRG5"/>
<keyword evidence="3" id="KW-1185">Reference proteome</keyword>
<sequence>MSGHLGDLSSDQLQALNELKAHVGTEHPTDEATLLRFLRARSFKVEAAKKQYINQCKWRKENDVDNILNQPPPLDKEMMAIISLGYHKHDRDGRPVYVELTGKIDANKLMELPLSEIMKRHIWHNEKQFRRAEELSKQFGKNIETTTQIHDMTGLNFSHRKCLSIFKHVSKIDQDVYPERVGRVIFVNVPWLFPLLWKIASPLLDPNTREKFVVLGGNEIHKLLDYVEPENLPEIFGGVCKCPGGCMHIVPGHLLYVALPSVCSYLIACCFSGFKNTDIKFRVLWQPEKASQPESIIPLEHVTLESAEGHFAATANGKLIIEFDNSTSTWLSKGIKYRINVDHGS</sequence>
<dbReference type="EMBL" id="DS985243">
    <property type="protein sequence ID" value="EDV26342.1"/>
    <property type="molecule type" value="Genomic_DNA"/>
</dbReference>
<dbReference type="OrthoDB" id="1434354at2759"/>